<dbReference type="EMBL" id="ML179897">
    <property type="protein sequence ID" value="THU80513.1"/>
    <property type="molecule type" value="Genomic_DNA"/>
</dbReference>
<proteinExistence type="predicted"/>
<dbReference type="OrthoDB" id="1902587at2759"/>
<gene>
    <name evidence="1" type="ORF">K435DRAFT_874308</name>
</gene>
<dbReference type="Proteomes" id="UP000297245">
    <property type="component" value="Unassembled WGS sequence"/>
</dbReference>
<name>A0A4S8KXD5_DENBC</name>
<organism evidence="1 2">
    <name type="scientific">Dendrothele bispora (strain CBS 962.96)</name>
    <dbReference type="NCBI Taxonomy" id="1314807"/>
    <lineage>
        <taxon>Eukaryota</taxon>
        <taxon>Fungi</taxon>
        <taxon>Dikarya</taxon>
        <taxon>Basidiomycota</taxon>
        <taxon>Agaricomycotina</taxon>
        <taxon>Agaricomycetes</taxon>
        <taxon>Agaricomycetidae</taxon>
        <taxon>Agaricales</taxon>
        <taxon>Agaricales incertae sedis</taxon>
        <taxon>Dendrothele</taxon>
    </lineage>
</organism>
<accession>A0A4S8KXD5</accession>
<sequence>MIALSELGHVYFVMETGRGKVNVIKGWDEDVLQLSLGQQAMPTATPDYVC</sequence>
<keyword evidence="2" id="KW-1185">Reference proteome</keyword>
<dbReference type="AlphaFoldDB" id="A0A4S8KXD5"/>
<evidence type="ECO:0000313" key="1">
    <source>
        <dbReference type="EMBL" id="THU80513.1"/>
    </source>
</evidence>
<reference evidence="1 2" key="1">
    <citation type="journal article" date="2019" name="Nat. Ecol. Evol.">
        <title>Megaphylogeny resolves global patterns of mushroom evolution.</title>
        <authorList>
            <person name="Varga T."/>
            <person name="Krizsan K."/>
            <person name="Foldi C."/>
            <person name="Dima B."/>
            <person name="Sanchez-Garcia M."/>
            <person name="Sanchez-Ramirez S."/>
            <person name="Szollosi G.J."/>
            <person name="Szarkandi J.G."/>
            <person name="Papp V."/>
            <person name="Albert L."/>
            <person name="Andreopoulos W."/>
            <person name="Angelini C."/>
            <person name="Antonin V."/>
            <person name="Barry K.W."/>
            <person name="Bougher N.L."/>
            <person name="Buchanan P."/>
            <person name="Buyck B."/>
            <person name="Bense V."/>
            <person name="Catcheside P."/>
            <person name="Chovatia M."/>
            <person name="Cooper J."/>
            <person name="Damon W."/>
            <person name="Desjardin D."/>
            <person name="Finy P."/>
            <person name="Geml J."/>
            <person name="Haridas S."/>
            <person name="Hughes K."/>
            <person name="Justo A."/>
            <person name="Karasinski D."/>
            <person name="Kautmanova I."/>
            <person name="Kiss B."/>
            <person name="Kocsube S."/>
            <person name="Kotiranta H."/>
            <person name="LaButti K.M."/>
            <person name="Lechner B.E."/>
            <person name="Liimatainen K."/>
            <person name="Lipzen A."/>
            <person name="Lukacs Z."/>
            <person name="Mihaltcheva S."/>
            <person name="Morgado L.N."/>
            <person name="Niskanen T."/>
            <person name="Noordeloos M.E."/>
            <person name="Ohm R.A."/>
            <person name="Ortiz-Santana B."/>
            <person name="Ovrebo C."/>
            <person name="Racz N."/>
            <person name="Riley R."/>
            <person name="Savchenko A."/>
            <person name="Shiryaev A."/>
            <person name="Soop K."/>
            <person name="Spirin V."/>
            <person name="Szebenyi C."/>
            <person name="Tomsovsky M."/>
            <person name="Tulloss R.E."/>
            <person name="Uehling J."/>
            <person name="Grigoriev I.V."/>
            <person name="Vagvolgyi C."/>
            <person name="Papp T."/>
            <person name="Martin F.M."/>
            <person name="Miettinen O."/>
            <person name="Hibbett D.S."/>
            <person name="Nagy L.G."/>
        </authorList>
    </citation>
    <scope>NUCLEOTIDE SEQUENCE [LARGE SCALE GENOMIC DNA]</scope>
    <source>
        <strain evidence="1 2">CBS 962.96</strain>
    </source>
</reference>
<evidence type="ECO:0000313" key="2">
    <source>
        <dbReference type="Proteomes" id="UP000297245"/>
    </source>
</evidence>
<protein>
    <submittedName>
        <fullName evidence="1">Uncharacterized protein</fullName>
    </submittedName>
</protein>